<dbReference type="GO" id="GO:0009926">
    <property type="term" value="P:auxin polar transport"/>
    <property type="evidence" value="ECO:0007669"/>
    <property type="project" value="TreeGrafter"/>
</dbReference>
<dbReference type="InterPro" id="IPR045189">
    <property type="entry name" value="UBR4-like"/>
</dbReference>
<dbReference type="Proteomes" id="UP000626092">
    <property type="component" value="Unassembled WGS sequence"/>
</dbReference>
<dbReference type="GO" id="GO:0005829">
    <property type="term" value="C:cytosol"/>
    <property type="evidence" value="ECO:0007669"/>
    <property type="project" value="TreeGrafter"/>
</dbReference>
<reference evidence="2" key="1">
    <citation type="submission" date="2019-11" db="EMBL/GenBank/DDBJ databases">
        <authorList>
            <person name="Liu Y."/>
            <person name="Hou J."/>
            <person name="Li T.-Q."/>
            <person name="Guan C.-H."/>
            <person name="Wu X."/>
            <person name="Wu H.-Z."/>
            <person name="Ling F."/>
            <person name="Zhang R."/>
            <person name="Shi X.-G."/>
            <person name="Ren J.-P."/>
            <person name="Chen E.-F."/>
            <person name="Sun J.-M."/>
        </authorList>
    </citation>
    <scope>NUCLEOTIDE SEQUENCE</scope>
    <source>
        <strain evidence="2">Adult_tree_wgs_1</strain>
        <tissue evidence="2">Leaves</tissue>
    </source>
</reference>
<feature type="domain" description="E3 ubiquitin ligase UBR4 C-terminal" evidence="1">
    <location>
        <begin position="146"/>
        <end position="223"/>
    </location>
</feature>
<organism evidence="2 3">
    <name type="scientific">Rhododendron simsii</name>
    <name type="common">Sims's rhododendron</name>
    <dbReference type="NCBI Taxonomy" id="118357"/>
    <lineage>
        <taxon>Eukaryota</taxon>
        <taxon>Viridiplantae</taxon>
        <taxon>Streptophyta</taxon>
        <taxon>Embryophyta</taxon>
        <taxon>Tracheophyta</taxon>
        <taxon>Spermatophyta</taxon>
        <taxon>Magnoliopsida</taxon>
        <taxon>eudicotyledons</taxon>
        <taxon>Gunneridae</taxon>
        <taxon>Pentapetalae</taxon>
        <taxon>asterids</taxon>
        <taxon>Ericales</taxon>
        <taxon>Ericaceae</taxon>
        <taxon>Ericoideae</taxon>
        <taxon>Rhodoreae</taxon>
        <taxon>Rhododendron</taxon>
    </lineage>
</organism>
<evidence type="ECO:0000313" key="3">
    <source>
        <dbReference type="Proteomes" id="UP000626092"/>
    </source>
</evidence>
<dbReference type="GO" id="GO:0009506">
    <property type="term" value="C:plasmodesma"/>
    <property type="evidence" value="ECO:0007669"/>
    <property type="project" value="TreeGrafter"/>
</dbReference>
<evidence type="ECO:0000313" key="2">
    <source>
        <dbReference type="EMBL" id="KAF7129240.1"/>
    </source>
</evidence>
<dbReference type="EMBL" id="WJXA01000010">
    <property type="protein sequence ID" value="KAF7129240.1"/>
    <property type="molecule type" value="Genomic_DNA"/>
</dbReference>
<dbReference type="OrthoDB" id="1741853at2759"/>
<evidence type="ECO:0000259" key="1">
    <source>
        <dbReference type="Pfam" id="PF13764"/>
    </source>
</evidence>
<keyword evidence="3" id="KW-1185">Reference proteome</keyword>
<proteinExistence type="predicted"/>
<comment type="caution">
    <text evidence="2">The sequence shown here is derived from an EMBL/GenBank/DDBJ whole genome shotgun (WGS) entry which is preliminary data.</text>
</comment>
<sequence>MPCHFLEAFIIIGGLIVQKAKLISDCNRLLKDLLDGLLLDSNENKRQFIQACISGLQIHGEERKGWASLGLDGEATERMIKELEEDREESQDPEVEFSIAGAVRECGGLEIILGIIQIAYLITYKFPTFSPPNKQISKADEAVLHSRDELKFNQEQLAAVLNLLMLCCKIREHRRALLRLGALNVLLETARHAFSVDAMEPAYFDCGEPEAISSCCYQILEIISSCCLGMTSLI</sequence>
<accession>A0A834LBR8</accession>
<dbReference type="InterPro" id="IPR025704">
    <property type="entry name" value="E3_Ub_ligase_UBR4_C"/>
</dbReference>
<name>A0A834LBR8_RHOSS</name>
<dbReference type="AlphaFoldDB" id="A0A834LBR8"/>
<feature type="domain" description="E3 ubiquitin ligase UBR4 C-terminal" evidence="1">
    <location>
        <begin position="70"/>
        <end position="117"/>
    </location>
</feature>
<dbReference type="Pfam" id="PF13764">
    <property type="entry name" value="E3_UbLigase_R4"/>
    <property type="match status" value="2"/>
</dbReference>
<dbReference type="PANTHER" id="PTHR21725">
    <property type="entry name" value="E3 UBIQUITIN-PROTEIN LIGASE UBR4"/>
    <property type="match status" value="1"/>
</dbReference>
<protein>
    <recommendedName>
        <fullName evidence="1">E3 ubiquitin ligase UBR4 C-terminal domain-containing protein</fullName>
    </recommendedName>
</protein>
<dbReference type="PANTHER" id="PTHR21725:SF1">
    <property type="entry name" value="E3 UBIQUITIN-PROTEIN LIGASE UBR4"/>
    <property type="match status" value="1"/>
</dbReference>
<gene>
    <name evidence="2" type="ORF">RHSIM_Rhsim10G0100000</name>
</gene>